<feature type="signal peptide" evidence="14">
    <location>
        <begin position="1"/>
        <end position="22"/>
    </location>
</feature>
<evidence type="ECO:0000256" key="2">
    <source>
        <dbReference type="ARBA" id="ARBA00014068"/>
    </source>
</evidence>
<dbReference type="EMBL" id="UZAM01013815">
    <property type="protein sequence ID" value="VDP30210.1"/>
    <property type="molecule type" value="Genomic_DNA"/>
</dbReference>
<gene>
    <name evidence="16" type="ORF">SBAD_LOCUS10246</name>
</gene>
<dbReference type="AlphaFoldDB" id="A0A183J2Z8"/>
<keyword evidence="14" id="KW-0732">Signal</keyword>
<evidence type="ECO:0000256" key="7">
    <source>
        <dbReference type="ARBA" id="ARBA00022833"/>
    </source>
</evidence>
<sequence>MVVCFSLINVTVPLFCSDLVDGVKTCMTRFFGSVYAAGNFTSNHVSGSAVITDSSGMNAEHRMTSVDLRHHSRNPCPICLGAITCPALTNCGHCFCATCIVHYWKFRAYPGTIRCPICRSRVSLLLTDGTLRDASNMNDIRRDINDYNRRFSGEPRPFLDYLRDVPVLIPHLCRQFFSWNGLVVMFRFRIVVCVLAALVYALSPFDLIPEACFGILGFLDDAFVFVLLLIYLSILYRRFISNTEL</sequence>
<dbReference type="GO" id="GO:0005789">
    <property type="term" value="C:endoplasmic reticulum membrane"/>
    <property type="evidence" value="ECO:0007669"/>
    <property type="project" value="UniProtKB-SubCell"/>
</dbReference>
<evidence type="ECO:0000256" key="11">
    <source>
        <dbReference type="ARBA" id="ARBA00031107"/>
    </source>
</evidence>
<evidence type="ECO:0000256" key="14">
    <source>
        <dbReference type="SAM" id="SignalP"/>
    </source>
</evidence>
<evidence type="ECO:0000313" key="16">
    <source>
        <dbReference type="EMBL" id="VDP30210.1"/>
    </source>
</evidence>
<evidence type="ECO:0000256" key="6">
    <source>
        <dbReference type="ARBA" id="ARBA00022824"/>
    </source>
</evidence>
<feature type="domain" description="RING-type" evidence="15">
    <location>
        <begin position="76"/>
        <end position="119"/>
    </location>
</feature>
<keyword evidence="9 13" id="KW-0472">Membrane</keyword>
<dbReference type="Pfam" id="PF13445">
    <property type="entry name" value="zf-RING_UBOX"/>
    <property type="match status" value="1"/>
</dbReference>
<keyword evidence="5 12" id="KW-0863">Zinc-finger</keyword>
<dbReference type="InterPro" id="IPR017907">
    <property type="entry name" value="Znf_RING_CS"/>
</dbReference>
<dbReference type="OrthoDB" id="9049620at2759"/>
<dbReference type="Proteomes" id="UP000270296">
    <property type="component" value="Unassembled WGS sequence"/>
</dbReference>
<feature type="transmembrane region" description="Helical" evidence="13">
    <location>
        <begin position="184"/>
        <end position="203"/>
    </location>
</feature>
<dbReference type="PANTHER" id="PTHR22894:SF5">
    <property type="entry name" value="RING-TYPE DOMAIN-CONTAINING PROTEIN"/>
    <property type="match status" value="1"/>
</dbReference>
<dbReference type="Pfam" id="PF06803">
    <property type="entry name" value="DUF1232"/>
    <property type="match status" value="1"/>
</dbReference>
<dbReference type="PROSITE" id="PS00518">
    <property type="entry name" value="ZF_RING_1"/>
    <property type="match status" value="1"/>
</dbReference>
<keyword evidence="6" id="KW-0256">Endoplasmic reticulum</keyword>
<keyword evidence="4" id="KW-0479">Metal-binding</keyword>
<evidence type="ECO:0000256" key="12">
    <source>
        <dbReference type="PROSITE-ProRule" id="PRU00175"/>
    </source>
</evidence>
<keyword evidence="7" id="KW-0862">Zinc</keyword>
<feature type="transmembrane region" description="Helical" evidence="13">
    <location>
        <begin position="215"/>
        <end position="236"/>
    </location>
</feature>
<dbReference type="InterPro" id="IPR001841">
    <property type="entry name" value="Znf_RING"/>
</dbReference>
<evidence type="ECO:0000313" key="18">
    <source>
        <dbReference type="WBParaSite" id="SBAD_0001061001-mRNA-1"/>
    </source>
</evidence>
<organism evidence="18">
    <name type="scientific">Soboliphyme baturini</name>
    <dbReference type="NCBI Taxonomy" id="241478"/>
    <lineage>
        <taxon>Eukaryota</taxon>
        <taxon>Metazoa</taxon>
        <taxon>Ecdysozoa</taxon>
        <taxon>Nematoda</taxon>
        <taxon>Enoplea</taxon>
        <taxon>Dorylaimia</taxon>
        <taxon>Dioctophymatida</taxon>
        <taxon>Dioctophymatoidea</taxon>
        <taxon>Soboliphymatidae</taxon>
        <taxon>Soboliphyme</taxon>
    </lineage>
</organism>
<protein>
    <recommendedName>
        <fullName evidence="2">E3 ubiquitin-protein ligase RNF170</fullName>
    </recommendedName>
    <alternativeName>
        <fullName evidence="11">RING finger protein 170</fullName>
    </alternativeName>
    <alternativeName>
        <fullName evidence="10">RING-type E3 ubiquitin transferase RNF170</fullName>
    </alternativeName>
</protein>
<dbReference type="InterPro" id="IPR010652">
    <property type="entry name" value="DUF1232"/>
</dbReference>
<dbReference type="GO" id="GO:0061630">
    <property type="term" value="F:ubiquitin protein ligase activity"/>
    <property type="evidence" value="ECO:0007669"/>
    <property type="project" value="InterPro"/>
</dbReference>
<keyword evidence="8 13" id="KW-1133">Transmembrane helix</keyword>
<name>A0A183J2Z8_9BILA</name>
<evidence type="ECO:0000256" key="1">
    <source>
        <dbReference type="ARBA" id="ARBA00004477"/>
    </source>
</evidence>
<dbReference type="WBParaSite" id="SBAD_0001061001-mRNA-1">
    <property type="protein sequence ID" value="SBAD_0001061001-mRNA-1"/>
    <property type="gene ID" value="SBAD_0001061001"/>
</dbReference>
<proteinExistence type="predicted"/>
<evidence type="ECO:0000256" key="3">
    <source>
        <dbReference type="ARBA" id="ARBA00022692"/>
    </source>
</evidence>
<accession>A0A183J2Z8</accession>
<comment type="subcellular location">
    <subcellularLocation>
        <location evidence="1">Endoplasmic reticulum membrane</location>
        <topology evidence="1">Multi-pass membrane protein</topology>
    </subcellularLocation>
</comment>
<evidence type="ECO:0000313" key="17">
    <source>
        <dbReference type="Proteomes" id="UP000270296"/>
    </source>
</evidence>
<evidence type="ECO:0000259" key="15">
    <source>
        <dbReference type="PROSITE" id="PS50089"/>
    </source>
</evidence>
<evidence type="ECO:0000256" key="13">
    <source>
        <dbReference type="SAM" id="Phobius"/>
    </source>
</evidence>
<keyword evidence="17" id="KW-1185">Reference proteome</keyword>
<evidence type="ECO:0000256" key="10">
    <source>
        <dbReference type="ARBA" id="ARBA00030110"/>
    </source>
</evidence>
<dbReference type="InterPro" id="IPR013083">
    <property type="entry name" value="Znf_RING/FYVE/PHD"/>
</dbReference>
<dbReference type="GO" id="GO:0008270">
    <property type="term" value="F:zinc ion binding"/>
    <property type="evidence" value="ECO:0007669"/>
    <property type="project" value="UniProtKB-KW"/>
</dbReference>
<reference evidence="18" key="1">
    <citation type="submission" date="2016-06" db="UniProtKB">
        <authorList>
            <consortium name="WormBaseParasite"/>
        </authorList>
    </citation>
    <scope>IDENTIFICATION</scope>
</reference>
<dbReference type="PANTHER" id="PTHR22894">
    <property type="entry name" value="RING-TYPE DOMAIN-CONTAINING PROTEIN"/>
    <property type="match status" value="1"/>
</dbReference>
<dbReference type="InterPro" id="IPR038896">
    <property type="entry name" value="RNF170"/>
</dbReference>
<evidence type="ECO:0000256" key="9">
    <source>
        <dbReference type="ARBA" id="ARBA00023136"/>
    </source>
</evidence>
<dbReference type="Gene3D" id="3.30.40.10">
    <property type="entry name" value="Zinc/RING finger domain, C3HC4 (zinc finger)"/>
    <property type="match status" value="1"/>
</dbReference>
<keyword evidence="3 13" id="KW-0812">Transmembrane</keyword>
<evidence type="ECO:0000256" key="8">
    <source>
        <dbReference type="ARBA" id="ARBA00022989"/>
    </source>
</evidence>
<reference evidence="16 17" key="2">
    <citation type="submission" date="2018-11" db="EMBL/GenBank/DDBJ databases">
        <authorList>
            <consortium name="Pathogen Informatics"/>
        </authorList>
    </citation>
    <scope>NUCLEOTIDE SEQUENCE [LARGE SCALE GENOMIC DNA]</scope>
</reference>
<dbReference type="InterPro" id="IPR027370">
    <property type="entry name" value="Znf-RING_euk"/>
</dbReference>
<evidence type="ECO:0000256" key="5">
    <source>
        <dbReference type="ARBA" id="ARBA00022771"/>
    </source>
</evidence>
<evidence type="ECO:0000256" key="4">
    <source>
        <dbReference type="ARBA" id="ARBA00022723"/>
    </source>
</evidence>
<dbReference type="SMART" id="SM00184">
    <property type="entry name" value="RING"/>
    <property type="match status" value="1"/>
</dbReference>
<feature type="chain" id="PRO_5043140364" description="E3 ubiquitin-protein ligase RNF170" evidence="14">
    <location>
        <begin position="23"/>
        <end position="245"/>
    </location>
</feature>
<dbReference type="SUPFAM" id="SSF57850">
    <property type="entry name" value="RING/U-box"/>
    <property type="match status" value="1"/>
</dbReference>
<dbReference type="PROSITE" id="PS50089">
    <property type="entry name" value="ZF_RING_2"/>
    <property type="match status" value="1"/>
</dbReference>